<dbReference type="RefSeq" id="WP_085814332.1">
    <property type="nucleotide sequence ID" value="NZ_AP023213.1"/>
</dbReference>
<evidence type="ECO:0000313" key="3">
    <source>
        <dbReference type="Proteomes" id="UP000515472"/>
    </source>
</evidence>
<feature type="signal peptide" evidence="1">
    <location>
        <begin position="1"/>
        <end position="22"/>
    </location>
</feature>
<name>A0A6S6M0T8_9BACT</name>
<sequence>MRTKVTVLSLLLVMLFATSSFAMEGQQPEAIAEKMAFKLVRGVTNVATSVVEIPKQSYLTVRDRGAVGYVVGPLKGMGMAVYRLFTGLTETVFFAVPQPGYYDSMIQPEYVWQGWGAKRVEPRAEPVDEPAEPAVNKGE</sequence>
<evidence type="ECO:0000256" key="1">
    <source>
        <dbReference type="SAM" id="SignalP"/>
    </source>
</evidence>
<evidence type="ECO:0000313" key="2">
    <source>
        <dbReference type="EMBL" id="BCG45391.1"/>
    </source>
</evidence>
<proteinExistence type="predicted"/>
<feature type="chain" id="PRO_5027566985" description="Exosortase system-associated protein, TIGR04073 family" evidence="1">
    <location>
        <begin position="23"/>
        <end position="139"/>
    </location>
</feature>
<dbReference type="NCBIfam" id="TIGR04073">
    <property type="entry name" value="exo_TIGR04073"/>
    <property type="match status" value="1"/>
</dbReference>
<gene>
    <name evidence="2" type="ORF">GEOBRER4_n0145</name>
</gene>
<dbReference type="KEGG" id="gbn:GEOBRER4_01410"/>
<protein>
    <recommendedName>
        <fullName evidence="4">Exosortase system-associated protein, TIGR04073 family</fullName>
    </recommendedName>
</protein>
<accession>A0A6S6M0T8</accession>
<dbReference type="EMBL" id="AP023213">
    <property type="protein sequence ID" value="BCG45391.1"/>
    <property type="molecule type" value="Genomic_DNA"/>
</dbReference>
<dbReference type="AlphaFoldDB" id="A0A6S6M0T8"/>
<dbReference type="InterPro" id="IPR023824">
    <property type="entry name" value="CHP04073_exosortase-affil"/>
</dbReference>
<keyword evidence="1" id="KW-0732">Signal</keyword>
<keyword evidence="3" id="KW-1185">Reference proteome</keyword>
<evidence type="ECO:0008006" key="4">
    <source>
        <dbReference type="Google" id="ProtNLM"/>
    </source>
</evidence>
<organism evidence="2 3">
    <name type="scientific">Citrifermentans bremense</name>
    <dbReference type="NCBI Taxonomy" id="60035"/>
    <lineage>
        <taxon>Bacteria</taxon>
        <taxon>Pseudomonadati</taxon>
        <taxon>Thermodesulfobacteriota</taxon>
        <taxon>Desulfuromonadia</taxon>
        <taxon>Geobacterales</taxon>
        <taxon>Geobacteraceae</taxon>
        <taxon>Citrifermentans</taxon>
    </lineage>
</organism>
<dbReference type="Proteomes" id="UP000515472">
    <property type="component" value="Chromosome"/>
</dbReference>
<reference evidence="2 3" key="1">
    <citation type="submission" date="2020-06" db="EMBL/GenBank/DDBJ databases">
        <title>Interaction of electrochemicaly active bacteria, Geobacter bremensis R4 on different carbon anode.</title>
        <authorList>
            <person name="Meng L."/>
            <person name="Yoshida N."/>
        </authorList>
    </citation>
    <scope>NUCLEOTIDE SEQUENCE [LARGE SCALE GENOMIC DNA]</scope>
    <source>
        <strain evidence="2 3">R4</strain>
    </source>
</reference>